<dbReference type="AlphaFoldDB" id="A0AAW6CA00"/>
<protein>
    <submittedName>
        <fullName evidence="1">Uncharacterized protein</fullName>
    </submittedName>
</protein>
<evidence type="ECO:0000313" key="1">
    <source>
        <dbReference type="EMBL" id="MDB7908610.1"/>
    </source>
</evidence>
<gene>
    <name evidence="1" type="ORF">PND83_21740</name>
</gene>
<evidence type="ECO:0000313" key="2">
    <source>
        <dbReference type="Proteomes" id="UP001211006"/>
    </source>
</evidence>
<dbReference type="EMBL" id="JAQLWO010000038">
    <property type="protein sequence ID" value="MDB7908610.1"/>
    <property type="molecule type" value="Genomic_DNA"/>
</dbReference>
<accession>A0AAW6CA00</accession>
<name>A0AAW6CA00_FLAPL</name>
<sequence length="55" mass="6263">MEKILRLNEQDIIQALADHFNVDRAKVNLTVKIRTEGYGPTEHQFPEVSAVIKEG</sequence>
<reference evidence="1" key="1">
    <citation type="submission" date="2023-01" db="EMBL/GenBank/DDBJ databases">
        <title>Human gut microbiome strain richness.</title>
        <authorList>
            <person name="Chen-Liaw A."/>
        </authorList>
    </citation>
    <scope>NUCLEOTIDE SEQUENCE</scope>
    <source>
        <strain evidence="1">2225st1_A6_2225SCRN_200828</strain>
    </source>
</reference>
<dbReference type="RefSeq" id="WP_165449858.1">
    <property type="nucleotide sequence ID" value="NZ_JADMWB010000001.1"/>
</dbReference>
<dbReference type="Proteomes" id="UP001211006">
    <property type="component" value="Unassembled WGS sequence"/>
</dbReference>
<comment type="caution">
    <text evidence="1">The sequence shown here is derived from an EMBL/GenBank/DDBJ whole genome shotgun (WGS) entry which is preliminary data.</text>
</comment>
<organism evidence="1 2">
    <name type="scientific">Flavonifractor plautii</name>
    <name type="common">Fusobacterium plautii</name>
    <dbReference type="NCBI Taxonomy" id="292800"/>
    <lineage>
        <taxon>Bacteria</taxon>
        <taxon>Bacillati</taxon>
        <taxon>Bacillota</taxon>
        <taxon>Clostridia</taxon>
        <taxon>Eubacteriales</taxon>
        <taxon>Oscillospiraceae</taxon>
        <taxon>Flavonifractor</taxon>
    </lineage>
</organism>
<proteinExistence type="predicted"/>